<dbReference type="RefSeq" id="WP_344066887.1">
    <property type="nucleotide sequence ID" value="NZ_BAAAPN010000056.1"/>
</dbReference>
<gene>
    <name evidence="3" type="ORF">GCM10009810_25160</name>
</gene>
<feature type="domain" description="Adenylyltransferase AadA C-terminal" evidence="2">
    <location>
        <begin position="2"/>
        <end position="78"/>
    </location>
</feature>
<proteinExistence type="predicted"/>
<accession>A0ABP4WX86</accession>
<evidence type="ECO:0000313" key="4">
    <source>
        <dbReference type="Proteomes" id="UP001501475"/>
    </source>
</evidence>
<evidence type="ECO:0000313" key="3">
    <source>
        <dbReference type="EMBL" id="GAA1765197.1"/>
    </source>
</evidence>
<keyword evidence="1" id="KW-0808">Transferase</keyword>
<dbReference type="Proteomes" id="UP001501475">
    <property type="component" value="Unassembled WGS sequence"/>
</dbReference>
<comment type="caution">
    <text evidence="3">The sequence shown here is derived from an EMBL/GenBank/DDBJ whole genome shotgun (WGS) entry which is preliminary data.</text>
</comment>
<evidence type="ECO:0000256" key="1">
    <source>
        <dbReference type="ARBA" id="ARBA00022679"/>
    </source>
</evidence>
<sequence length="103" mass="10685">MVILPVPAARLRAAVAESQAWHDRDDDISTNRALNIARLIVLLTDGRWLSKSAGATALADAAPDLAPTLNAARAARATGAPLDPNLAAPLSARLAVLLRESAS</sequence>
<dbReference type="InterPro" id="IPR025184">
    <property type="entry name" value="AadA_C"/>
</dbReference>
<dbReference type="Pfam" id="PF13427">
    <property type="entry name" value="AadA_C"/>
    <property type="match status" value="1"/>
</dbReference>
<dbReference type="EMBL" id="BAAAPN010000056">
    <property type="protein sequence ID" value="GAA1765197.1"/>
    <property type="molecule type" value="Genomic_DNA"/>
</dbReference>
<protein>
    <recommendedName>
        <fullName evidence="2">Adenylyltransferase AadA C-terminal domain-containing protein</fullName>
    </recommendedName>
</protein>
<reference evidence="4" key="1">
    <citation type="journal article" date="2019" name="Int. J. Syst. Evol. Microbiol.">
        <title>The Global Catalogue of Microorganisms (GCM) 10K type strain sequencing project: providing services to taxonomists for standard genome sequencing and annotation.</title>
        <authorList>
            <consortium name="The Broad Institute Genomics Platform"/>
            <consortium name="The Broad Institute Genome Sequencing Center for Infectious Disease"/>
            <person name="Wu L."/>
            <person name="Ma J."/>
        </authorList>
    </citation>
    <scope>NUCLEOTIDE SEQUENCE [LARGE SCALE GENOMIC DNA]</scope>
    <source>
        <strain evidence="4">JCM 15591</strain>
    </source>
</reference>
<organism evidence="3 4">
    <name type="scientific">Nostocoides vanveenii</name>
    <dbReference type="NCBI Taxonomy" id="330835"/>
    <lineage>
        <taxon>Bacteria</taxon>
        <taxon>Bacillati</taxon>
        <taxon>Actinomycetota</taxon>
        <taxon>Actinomycetes</taxon>
        <taxon>Micrococcales</taxon>
        <taxon>Intrasporangiaceae</taxon>
        <taxon>Nostocoides</taxon>
    </lineage>
</organism>
<keyword evidence="4" id="KW-1185">Reference proteome</keyword>
<name>A0ABP4WX86_9MICO</name>
<evidence type="ECO:0000259" key="2">
    <source>
        <dbReference type="Pfam" id="PF13427"/>
    </source>
</evidence>